<dbReference type="EMBL" id="NAJM01000031">
    <property type="protein sequence ID" value="RVX69193.1"/>
    <property type="molecule type" value="Genomic_DNA"/>
</dbReference>
<evidence type="ECO:0000256" key="4">
    <source>
        <dbReference type="ARBA" id="ARBA00024863"/>
    </source>
</evidence>
<feature type="compositionally biased region" description="Polar residues" evidence="5">
    <location>
        <begin position="498"/>
        <end position="512"/>
    </location>
</feature>
<dbReference type="InterPro" id="IPR006816">
    <property type="entry name" value="ELMO_dom"/>
</dbReference>
<comment type="caution">
    <text evidence="7">The sequence shown here is derived from an EMBL/GenBank/DDBJ whole genome shotgun (WGS) entry which is preliminary data.</text>
</comment>
<dbReference type="Pfam" id="PF11841">
    <property type="entry name" value="ELMO_ARM"/>
    <property type="match status" value="1"/>
</dbReference>
<name>A0A438N0W5_EXOME</name>
<organism evidence="7 8">
    <name type="scientific">Exophiala mesophila</name>
    <name type="common">Black yeast-like fungus</name>
    <dbReference type="NCBI Taxonomy" id="212818"/>
    <lineage>
        <taxon>Eukaryota</taxon>
        <taxon>Fungi</taxon>
        <taxon>Dikarya</taxon>
        <taxon>Ascomycota</taxon>
        <taxon>Pezizomycotina</taxon>
        <taxon>Eurotiomycetes</taxon>
        <taxon>Chaetothyriomycetidae</taxon>
        <taxon>Chaetothyriales</taxon>
        <taxon>Herpotrichiellaceae</taxon>
        <taxon>Exophiala</taxon>
    </lineage>
</organism>
<evidence type="ECO:0000313" key="8">
    <source>
        <dbReference type="Proteomes" id="UP000288859"/>
    </source>
</evidence>
<dbReference type="Pfam" id="PF04727">
    <property type="entry name" value="ELMO_CED12"/>
    <property type="match status" value="1"/>
</dbReference>
<dbReference type="InterPro" id="IPR024574">
    <property type="entry name" value="ELMO_ARM"/>
</dbReference>
<dbReference type="Gene3D" id="1.25.10.10">
    <property type="entry name" value="Leucine-rich Repeat Variant"/>
    <property type="match status" value="1"/>
</dbReference>
<proteinExistence type="predicted"/>
<accession>A0A438N0W5</accession>
<feature type="compositionally biased region" description="Low complexity" evidence="5">
    <location>
        <begin position="27"/>
        <end position="47"/>
    </location>
</feature>
<feature type="region of interest" description="Disordered" evidence="5">
    <location>
        <begin position="497"/>
        <end position="517"/>
    </location>
</feature>
<feature type="region of interest" description="Disordered" evidence="5">
    <location>
        <begin position="1"/>
        <end position="78"/>
    </location>
</feature>
<dbReference type="InterPro" id="IPR001849">
    <property type="entry name" value="PH_domain"/>
</dbReference>
<evidence type="ECO:0000313" key="7">
    <source>
        <dbReference type="EMBL" id="RVX69193.1"/>
    </source>
</evidence>
<dbReference type="PANTHER" id="PTHR12771">
    <property type="entry name" value="ENGULFMENT AND CELL MOTILITY"/>
    <property type="match status" value="1"/>
</dbReference>
<evidence type="ECO:0000256" key="2">
    <source>
        <dbReference type="ARBA" id="ARBA00022907"/>
    </source>
</evidence>
<feature type="region of interest" description="Disordered" evidence="5">
    <location>
        <begin position="115"/>
        <end position="136"/>
    </location>
</feature>
<keyword evidence="2" id="KW-0581">Phagocytosis</keyword>
<dbReference type="OrthoDB" id="28413at2759"/>
<feature type="region of interest" description="Disordered" evidence="5">
    <location>
        <begin position="843"/>
        <end position="871"/>
    </location>
</feature>
<dbReference type="Proteomes" id="UP000288859">
    <property type="component" value="Unassembled WGS sequence"/>
</dbReference>
<feature type="domain" description="ELMO" evidence="6">
    <location>
        <begin position="488"/>
        <end position="664"/>
    </location>
</feature>
<evidence type="ECO:0000256" key="5">
    <source>
        <dbReference type="SAM" id="MobiDB-lite"/>
    </source>
</evidence>
<protein>
    <recommendedName>
        <fullName evidence="6">ELMO domain-containing protein</fullName>
    </recommendedName>
</protein>
<dbReference type="InterPro" id="IPR011989">
    <property type="entry name" value="ARM-like"/>
</dbReference>
<dbReference type="GO" id="GO:0005886">
    <property type="term" value="C:plasma membrane"/>
    <property type="evidence" value="ECO:0007669"/>
    <property type="project" value="TreeGrafter"/>
</dbReference>
<dbReference type="PANTHER" id="PTHR12771:SF56">
    <property type="entry name" value="CED-12"/>
    <property type="match status" value="1"/>
</dbReference>
<dbReference type="GO" id="GO:0006915">
    <property type="term" value="P:apoptotic process"/>
    <property type="evidence" value="ECO:0007669"/>
    <property type="project" value="UniProtKB-KW"/>
</dbReference>
<dbReference type="InterPro" id="IPR011993">
    <property type="entry name" value="PH-like_dom_sf"/>
</dbReference>
<dbReference type="PROSITE" id="PS51335">
    <property type="entry name" value="ELMO"/>
    <property type="match status" value="1"/>
</dbReference>
<keyword evidence="3" id="KW-0729">SH3-binding</keyword>
<dbReference type="Gene3D" id="2.30.29.30">
    <property type="entry name" value="Pleckstrin-homology domain (PH domain)/Phosphotyrosine-binding domain (PTB)"/>
    <property type="match status" value="1"/>
</dbReference>
<dbReference type="Pfam" id="PF16457">
    <property type="entry name" value="PH_12"/>
    <property type="match status" value="1"/>
</dbReference>
<gene>
    <name evidence="7" type="ORF">B0A52_07169</name>
</gene>
<dbReference type="InterPro" id="IPR050868">
    <property type="entry name" value="ELMO_domain-containing"/>
</dbReference>
<dbReference type="GO" id="GO:0007015">
    <property type="term" value="P:actin filament organization"/>
    <property type="evidence" value="ECO:0007669"/>
    <property type="project" value="TreeGrafter"/>
</dbReference>
<comment type="function">
    <text evidence="4">Involved in cytoskeletal rearrangements required for phagocytosis of apoptotic cells and cell motility. Acts in association with DOCK1 and CRK. Was initially proposed to be required in complex with DOCK1 to activate Rac Rho small GTPases. May enhance the guanine nucleotide exchange factor (GEF) activity of DOCK1.</text>
</comment>
<evidence type="ECO:0000256" key="3">
    <source>
        <dbReference type="ARBA" id="ARBA00023036"/>
    </source>
</evidence>
<sequence length="957" mass="106774">MTSAHWPDDMDQDSHLDLDGDDGDWESCSSNSSCQRSRTSVSVRQQRPLTRERKSWSTTLSIRSASEATDDSPCQRQVGTHIDWIDRRGTSRPDERGAQGLIDEIVNADAGEALGSRGTTAGIREPEGPGNGPPYPLGPDAAAGSSAAVFAQPVPRRPGVRGLFQSWYRSSQLLSSTSTLVRTFARSGREQRVPSLLELTLKRQDEVHGKKTAALDHLPPPSLTATPVVPHAWRNMMRMDTTNPAQSPNLADLLTSLSSPEDASRKMAAFKLQSLINDPSFAEHFVLSGGLPRLRALILESNGNTLAYSLASFARLLEVDQGWEAVNNKVVEKVVELVVCQPLVNILRGAMAILVSIVSRPYHADRTSHVKSSNSAGGFQALKPAIAVYPQFLEMLVTRLSSADHALCANALQLINSLMRDAITNDNETEWPKFIKRIQDLGVIKAVYVLMQSSALQDLAHPLLEFQALTKILLRRWKDVPVDLVKPEHRRTIKAIHLSSNPEKATEQANGESKSKHNPYKWRRLGFSSENPEPEFVEMGFLGMMDLSDYVRKHQEEFQNILLEQSVSPEQKACPLARASLTMTAILFEHFEVDKMDLEDSKSYLALESRTNFDKVFRPLLLHWSRLHVAGLHAFLQLWKSTGAETVDFAKIVELTRILVESVVGGADRTKGIDEVEREMAAFEYSKLRELQMELLDLTYEDVWGQHLGGVKEELQSEALQFVKEQRIRCLLAGAWFPSGFRYADQETGGPVTEATLSQGSPTSHRFIRLSDDRRYLHWGDFDEQEEFWPPASSLRDKIDLSIVSSVVSNVTANDRSSIDSGATMKGLIHDKFTTNKITIHGYLPKSRGNRDGHSRTSSKTSSARGTNKESVLLTFQPTNHAIASEWLDGLLMLLDQQPITAETNRLMHLISNYGLKVRLLNVRYNDEDGIVEGMDGMDGPPIPSREGLDDDYYYEI</sequence>
<feature type="compositionally biased region" description="Polar residues" evidence="5">
    <location>
        <begin position="856"/>
        <end position="871"/>
    </location>
</feature>
<evidence type="ECO:0000256" key="1">
    <source>
        <dbReference type="ARBA" id="ARBA00022703"/>
    </source>
</evidence>
<reference evidence="7 8" key="1">
    <citation type="submission" date="2017-03" db="EMBL/GenBank/DDBJ databases">
        <title>Genomes of endolithic fungi from Antarctica.</title>
        <authorList>
            <person name="Coleine C."/>
            <person name="Masonjones S."/>
            <person name="Stajich J.E."/>
        </authorList>
    </citation>
    <scope>NUCLEOTIDE SEQUENCE [LARGE SCALE GENOMIC DNA]</scope>
    <source>
        <strain evidence="7 8">CCFEE 6314</strain>
    </source>
</reference>
<evidence type="ECO:0000259" key="6">
    <source>
        <dbReference type="PROSITE" id="PS51335"/>
    </source>
</evidence>
<feature type="compositionally biased region" description="Basic and acidic residues" evidence="5">
    <location>
        <begin position="1"/>
        <end position="18"/>
    </location>
</feature>
<dbReference type="InterPro" id="IPR016024">
    <property type="entry name" value="ARM-type_fold"/>
</dbReference>
<dbReference type="VEuPathDB" id="FungiDB:PV10_03272"/>
<dbReference type="AlphaFoldDB" id="A0A438N0W5"/>
<keyword evidence="1" id="KW-0053">Apoptosis</keyword>
<dbReference type="SUPFAM" id="SSF48371">
    <property type="entry name" value="ARM repeat"/>
    <property type="match status" value="1"/>
</dbReference>
<dbReference type="GO" id="GO:0017124">
    <property type="term" value="F:SH3 domain binding"/>
    <property type="evidence" value="ECO:0007669"/>
    <property type="project" value="UniProtKB-KW"/>
</dbReference>
<feature type="compositionally biased region" description="Polar residues" evidence="5">
    <location>
        <begin position="56"/>
        <end position="78"/>
    </location>
</feature>